<feature type="transmembrane region" description="Helical" evidence="1">
    <location>
        <begin position="182"/>
        <end position="202"/>
    </location>
</feature>
<organism evidence="2 3">
    <name type="scientific">Sandaracinus amylolyticus</name>
    <dbReference type="NCBI Taxonomy" id="927083"/>
    <lineage>
        <taxon>Bacteria</taxon>
        <taxon>Pseudomonadati</taxon>
        <taxon>Myxococcota</taxon>
        <taxon>Polyangia</taxon>
        <taxon>Polyangiales</taxon>
        <taxon>Sandaracinaceae</taxon>
        <taxon>Sandaracinus</taxon>
    </lineage>
</organism>
<reference evidence="2 3" key="1">
    <citation type="submission" date="2015-03" db="EMBL/GenBank/DDBJ databases">
        <title>Genome assembly of Sandaracinus amylolyticus DSM 53668.</title>
        <authorList>
            <person name="Sharma G."/>
            <person name="Subramanian S."/>
        </authorList>
    </citation>
    <scope>NUCLEOTIDE SEQUENCE [LARGE SCALE GENOMIC DNA]</scope>
    <source>
        <strain evidence="2 3">DSM 53668</strain>
    </source>
</reference>
<dbReference type="KEGG" id="samy:DB32_003522"/>
<dbReference type="AlphaFoldDB" id="A0A0F6W3D0"/>
<dbReference type="GO" id="GO:0004386">
    <property type="term" value="F:helicase activity"/>
    <property type="evidence" value="ECO:0007669"/>
    <property type="project" value="UniProtKB-KW"/>
</dbReference>
<feature type="transmembrane region" description="Helical" evidence="1">
    <location>
        <begin position="151"/>
        <end position="170"/>
    </location>
</feature>
<keyword evidence="1" id="KW-0812">Transmembrane</keyword>
<evidence type="ECO:0000256" key="1">
    <source>
        <dbReference type="SAM" id="Phobius"/>
    </source>
</evidence>
<dbReference type="RefSeq" id="WP_053233552.1">
    <property type="nucleotide sequence ID" value="NZ_CP011125.1"/>
</dbReference>
<dbReference type="STRING" id="927083.DB32_003522"/>
<keyword evidence="2" id="KW-0547">Nucleotide-binding</keyword>
<dbReference type="EMBL" id="CP011125">
    <property type="protein sequence ID" value="AKF06373.1"/>
    <property type="molecule type" value="Genomic_DNA"/>
</dbReference>
<feature type="transmembrane region" description="Helical" evidence="1">
    <location>
        <begin position="65"/>
        <end position="87"/>
    </location>
</feature>
<keyword evidence="2" id="KW-0347">Helicase</keyword>
<name>A0A0F6W3D0_9BACT</name>
<feature type="transmembrane region" description="Helical" evidence="1">
    <location>
        <begin position="256"/>
        <end position="276"/>
    </location>
</feature>
<accession>A0A0F6W3D0</accession>
<evidence type="ECO:0000313" key="2">
    <source>
        <dbReference type="EMBL" id="AKF06373.1"/>
    </source>
</evidence>
<keyword evidence="1" id="KW-1133">Transmembrane helix</keyword>
<feature type="transmembrane region" description="Helical" evidence="1">
    <location>
        <begin position="36"/>
        <end position="53"/>
    </location>
</feature>
<protein>
    <submittedName>
        <fullName evidence="2">Holliday junction resolvasome, helicase subunit</fullName>
    </submittedName>
</protein>
<dbReference type="Proteomes" id="UP000034883">
    <property type="component" value="Chromosome"/>
</dbReference>
<sequence length="356" mass="36718">MSAPDSDPAAAPSITSGSTEKEGSARWRWIKRIGRALLFVLGVTAVVLLVREAGPDRVLETLVQAGPWIPLIVLLECCFMGMDVVALRGLMGERGRRVPTAVWVRTAFLQYGVMQLLPAGRAGGEVARAAGLSPYVGGAARAAAAATRLQAATLLGNTIISIPCAIGVALAVDMPVAESPLFWAIVGNGLITAVIGGAIVLASRKSSLGEWLGRRVPMLAAHGTSFDAALRQDTPWSPAIVATAIGRVFQTLQYGLILLAVGGSLTIVSALVSQGIHLVGAGMGDMVPNQVGITEGAYRLFAPALGLENEAARAIGIALVARICQFSLAGTCLIVSALWKASPADVAVDDGATVEP</sequence>
<gene>
    <name evidence="2" type="ORF">DB32_003522</name>
</gene>
<evidence type="ECO:0000313" key="3">
    <source>
        <dbReference type="Proteomes" id="UP000034883"/>
    </source>
</evidence>
<proteinExistence type="predicted"/>
<keyword evidence="2" id="KW-0378">Hydrolase</keyword>
<keyword evidence="1" id="KW-0472">Membrane</keyword>
<keyword evidence="2" id="KW-0067">ATP-binding</keyword>
<keyword evidence="3" id="KW-1185">Reference proteome</keyword>